<reference evidence="1" key="1">
    <citation type="submission" date="2022-03" db="EMBL/GenBank/DDBJ databases">
        <authorList>
            <person name="Brunel B."/>
        </authorList>
    </citation>
    <scope>NUCLEOTIDE SEQUENCE</scope>
    <source>
        <strain evidence="1">STM4922sample</strain>
    </source>
</reference>
<dbReference type="Proteomes" id="UP001152604">
    <property type="component" value="Unassembled WGS sequence"/>
</dbReference>
<sequence>MAAPKRSNHSVTASHAGVTTMAFTTKLPSQSDFKKVLLERYQEAIAHSRKIGHRVSFRVEVDPAVGAQTITPVEEQPIASDDLFPAEDTGMPDAELEAALAAARQRGRKHVAEIVAGEDMLSAEAFAKLLGMSRVTVNAKRQSGQLLGIDGAKRGFRFPVWQLDNDGRPFGALPALYAMLGNSAWGVYRFLMSRHGALDGRTGLRALQQGDDASVLAAAEGVARGDFD</sequence>
<comment type="caution">
    <text evidence="1">The sequence shown here is derived from an EMBL/GenBank/DDBJ whole genome shotgun (WGS) entry which is preliminary data.</text>
</comment>
<keyword evidence="2" id="KW-1185">Reference proteome</keyword>
<protein>
    <submittedName>
        <fullName evidence="1">XRE family transcriptional regulator</fullName>
    </submittedName>
</protein>
<evidence type="ECO:0000313" key="2">
    <source>
        <dbReference type="Proteomes" id="UP001152604"/>
    </source>
</evidence>
<gene>
    <name evidence="1" type="ORF">MES4922_360003</name>
</gene>
<proteinExistence type="predicted"/>
<accession>A0ABM9E584</accession>
<organism evidence="1 2">
    <name type="scientific">Mesorhizobium ventifaucium</name>
    <dbReference type="NCBI Taxonomy" id="666020"/>
    <lineage>
        <taxon>Bacteria</taxon>
        <taxon>Pseudomonadati</taxon>
        <taxon>Pseudomonadota</taxon>
        <taxon>Alphaproteobacteria</taxon>
        <taxon>Hyphomicrobiales</taxon>
        <taxon>Phyllobacteriaceae</taxon>
        <taxon>Mesorhizobium</taxon>
    </lineage>
</organism>
<dbReference type="EMBL" id="CAKXZS010000030">
    <property type="protein sequence ID" value="CAH2404276.1"/>
    <property type="molecule type" value="Genomic_DNA"/>
</dbReference>
<evidence type="ECO:0000313" key="1">
    <source>
        <dbReference type="EMBL" id="CAH2404276.1"/>
    </source>
</evidence>
<name>A0ABM9E584_9HYPH</name>